<evidence type="ECO:0000313" key="3">
    <source>
        <dbReference type="Proteomes" id="UP001153269"/>
    </source>
</evidence>
<dbReference type="AlphaFoldDB" id="A0A9N7TJG9"/>
<dbReference type="EMBL" id="CADEAL010000038">
    <property type="protein sequence ID" value="CAB1413123.1"/>
    <property type="molecule type" value="Genomic_DNA"/>
</dbReference>
<gene>
    <name evidence="2" type="ORF">PLEPLA_LOCUS823</name>
</gene>
<dbReference type="Proteomes" id="UP001153269">
    <property type="component" value="Unassembled WGS sequence"/>
</dbReference>
<sequence>MKTTRGQTPLTEMESAATEVMQVPPRMPAEMGSVDQGSEQTEAVESCHWLVDTYSNMFGKIQKKHIASDESQIQLVGRHHPGLPVLTAQQKQCWPNTPSSSCWGGKWRTSAKSTPETNTHVAKRGKQTPERRLLLSPEGALSAEPGLAHRLASKPEKSPGEEEETLRNGDEGLRAEATVAS</sequence>
<keyword evidence="3" id="KW-1185">Reference proteome</keyword>
<proteinExistence type="predicted"/>
<organism evidence="2 3">
    <name type="scientific">Pleuronectes platessa</name>
    <name type="common">European plaice</name>
    <dbReference type="NCBI Taxonomy" id="8262"/>
    <lineage>
        <taxon>Eukaryota</taxon>
        <taxon>Metazoa</taxon>
        <taxon>Chordata</taxon>
        <taxon>Craniata</taxon>
        <taxon>Vertebrata</taxon>
        <taxon>Euteleostomi</taxon>
        <taxon>Actinopterygii</taxon>
        <taxon>Neopterygii</taxon>
        <taxon>Teleostei</taxon>
        <taxon>Neoteleostei</taxon>
        <taxon>Acanthomorphata</taxon>
        <taxon>Carangaria</taxon>
        <taxon>Pleuronectiformes</taxon>
        <taxon>Pleuronectoidei</taxon>
        <taxon>Pleuronectidae</taxon>
        <taxon>Pleuronectes</taxon>
    </lineage>
</organism>
<feature type="compositionally biased region" description="Polar residues" evidence="1">
    <location>
        <begin position="110"/>
        <end position="120"/>
    </location>
</feature>
<protein>
    <submittedName>
        <fullName evidence="2">Uncharacterized protein</fullName>
    </submittedName>
</protein>
<evidence type="ECO:0000256" key="1">
    <source>
        <dbReference type="SAM" id="MobiDB-lite"/>
    </source>
</evidence>
<accession>A0A9N7TJG9</accession>
<comment type="caution">
    <text evidence="2">The sequence shown here is derived from an EMBL/GenBank/DDBJ whole genome shotgun (WGS) entry which is preliminary data.</text>
</comment>
<name>A0A9N7TJG9_PLEPL</name>
<feature type="compositionally biased region" description="Basic and acidic residues" evidence="1">
    <location>
        <begin position="153"/>
        <end position="174"/>
    </location>
</feature>
<feature type="region of interest" description="Disordered" evidence="1">
    <location>
        <begin position="108"/>
        <end position="181"/>
    </location>
</feature>
<evidence type="ECO:0000313" key="2">
    <source>
        <dbReference type="EMBL" id="CAB1413123.1"/>
    </source>
</evidence>
<reference evidence="2" key="1">
    <citation type="submission" date="2020-03" db="EMBL/GenBank/DDBJ databases">
        <authorList>
            <person name="Weist P."/>
        </authorList>
    </citation>
    <scope>NUCLEOTIDE SEQUENCE</scope>
</reference>